<organism evidence="1 2">
    <name type="scientific">Paramecium primaurelia</name>
    <dbReference type="NCBI Taxonomy" id="5886"/>
    <lineage>
        <taxon>Eukaryota</taxon>
        <taxon>Sar</taxon>
        <taxon>Alveolata</taxon>
        <taxon>Ciliophora</taxon>
        <taxon>Intramacronucleata</taxon>
        <taxon>Oligohymenophorea</taxon>
        <taxon>Peniculida</taxon>
        <taxon>Parameciidae</taxon>
        <taxon>Paramecium</taxon>
    </lineage>
</organism>
<proteinExistence type="predicted"/>
<keyword evidence="2" id="KW-1185">Reference proteome</keyword>
<dbReference type="EMBL" id="CAJJDM010000012">
    <property type="protein sequence ID" value="CAD8051099.1"/>
    <property type="molecule type" value="Genomic_DNA"/>
</dbReference>
<evidence type="ECO:0000313" key="1">
    <source>
        <dbReference type="EMBL" id="CAD8051099.1"/>
    </source>
</evidence>
<name>A0A8S1K739_PARPR</name>
<dbReference type="AlphaFoldDB" id="A0A8S1K739"/>
<comment type="caution">
    <text evidence="1">The sequence shown here is derived from an EMBL/GenBank/DDBJ whole genome shotgun (WGS) entry which is preliminary data.</text>
</comment>
<dbReference type="Proteomes" id="UP000688137">
    <property type="component" value="Unassembled WGS sequence"/>
</dbReference>
<dbReference type="PANTHER" id="PTHR33706:SF1">
    <property type="entry name" value="TPR REPEAT PROTEIN"/>
    <property type="match status" value="1"/>
</dbReference>
<dbReference type="PANTHER" id="PTHR33706">
    <property type="entry name" value="MORN VARIANT REPEAT PROTEIN"/>
    <property type="match status" value="1"/>
</dbReference>
<reference evidence="1" key="1">
    <citation type="submission" date="2021-01" db="EMBL/GenBank/DDBJ databases">
        <authorList>
            <consortium name="Genoscope - CEA"/>
            <person name="William W."/>
        </authorList>
    </citation>
    <scope>NUCLEOTIDE SEQUENCE</scope>
</reference>
<accession>A0A8S1K739</accession>
<evidence type="ECO:0000313" key="2">
    <source>
        <dbReference type="Proteomes" id="UP000688137"/>
    </source>
</evidence>
<sequence length="498" mass="58925">MQYQGQNDKEIIEVEGKQSYWNGQHFLQNTTYHYYQIQGSEIYIKDGQVVKKERIINSDQKTQINLNLQQVKYLNWDGKYGSNNQKVGQWRAFWKDNLLNVGGIYDENGLKQGTWIDIGFEYWNECQTTYVGSYKDGKKIGKWNILFENQIYGGGQYDEKSNQKIGQWIELYENFWNQCQVTKIGEYKNGIRVGRWDFLFENNILGGGVYESGVKIGKWVDLYQDFQNYCQVIQKGEYQNGIKHGEWETLFREYSNEEFKIIGLETYDQEQGINKVDLHRNFNLQQFNQQQQKRWCQVISKGVVKQDKRYGNWDILYRYSSKHQFQTIGGGLYDMKNGKKNGKWIELHEHFKTDLCEIIYLGEYLDGRKAGRWIIKFRVESDQDFETIGGGLYNDLNGQKIGEWIDLHENYDRDWCQIKYKGIYNNGIKNGKWDIHFRVAVDEEFIVIGGGHYNGNNGLKHGEWLDLHPNFNCHNQIMLKGQYQNGEFQGNFTELKLD</sequence>
<protein>
    <submittedName>
        <fullName evidence="1">Uncharacterized protein</fullName>
    </submittedName>
</protein>
<gene>
    <name evidence="1" type="ORF">PPRIM_AZ9-3.1.T0170390</name>
</gene>